<dbReference type="OMA" id="NCKMPLN"/>
<dbReference type="Proteomes" id="UP000015464">
    <property type="component" value="Unassembled WGS sequence"/>
</dbReference>
<sequence>MPACYSSDCLPLPSKNEKLKHFRAFNNERSCPQSTELSFLNHVFHHLRTVRTKRPHSYLPLYSSPLRNRVPYDDDSVLTDYDQTSLTLKDQYRVWLSLSKKSIYSNYFGSFLNFRLQSKRNTFRGRFIGSYEESLLNCKMPLNPSQCFPFVVDIGVVSRCKCESSLICPSHLKMRFLSIFYSSDDNDFQSPYVGQFYIPKYRTHKNSKSKAPAYGYQIPQVGQLQVMIKRLDGTLIKIFLVHYDLTDMPSESKTSLRQFIYLDLLRDNAAYSSTSLRYGVHLQICSPSDNRYYLCETQRVIFSGWSFQNSNNTVVVNKQTYPKYCSWNDIPFSMNLPRKI</sequence>
<dbReference type="Pfam" id="PF13915">
    <property type="entry name" value="DUF4210"/>
    <property type="match status" value="1"/>
</dbReference>
<name>S9W8H1_SCHCR</name>
<dbReference type="PANTHER" id="PTHR13199:SF11">
    <property type="entry name" value="PROTEIN ATOSSA"/>
    <property type="match status" value="1"/>
</dbReference>
<dbReference type="GeneID" id="25038377"/>
<keyword evidence="3" id="KW-1185">Reference proteome</keyword>
<dbReference type="eggNOG" id="KOG2306">
    <property type="taxonomic scope" value="Eukaryota"/>
</dbReference>
<accession>S9W8H1</accession>
<dbReference type="InterPro" id="IPR051506">
    <property type="entry name" value="ATOS_Transcription_Regulators"/>
</dbReference>
<proteinExistence type="predicted"/>
<reference evidence="2 3" key="1">
    <citation type="journal article" date="2011" name="Science">
        <title>Comparative functional genomics of the fission yeasts.</title>
        <authorList>
            <person name="Rhind N."/>
            <person name="Chen Z."/>
            <person name="Yassour M."/>
            <person name="Thompson D.A."/>
            <person name="Haas B.J."/>
            <person name="Habib N."/>
            <person name="Wapinski I."/>
            <person name="Roy S."/>
            <person name="Lin M.F."/>
            <person name="Heiman D.I."/>
            <person name="Young S.K."/>
            <person name="Furuya K."/>
            <person name="Guo Y."/>
            <person name="Pidoux A."/>
            <person name="Chen H.M."/>
            <person name="Robbertse B."/>
            <person name="Goldberg J.M."/>
            <person name="Aoki K."/>
            <person name="Bayne E.H."/>
            <person name="Berlin A.M."/>
            <person name="Desjardins C.A."/>
            <person name="Dobbs E."/>
            <person name="Dukaj L."/>
            <person name="Fan L."/>
            <person name="FitzGerald M.G."/>
            <person name="French C."/>
            <person name="Gujja S."/>
            <person name="Hansen K."/>
            <person name="Keifenheim D."/>
            <person name="Levin J.Z."/>
            <person name="Mosher R.A."/>
            <person name="Mueller C.A."/>
            <person name="Pfiffner J."/>
            <person name="Priest M."/>
            <person name="Russ C."/>
            <person name="Smialowska A."/>
            <person name="Swoboda P."/>
            <person name="Sykes S.M."/>
            <person name="Vaughn M."/>
            <person name="Vengrova S."/>
            <person name="Yoder R."/>
            <person name="Zeng Q."/>
            <person name="Allshire R."/>
            <person name="Baulcombe D."/>
            <person name="Birren B.W."/>
            <person name="Brown W."/>
            <person name="Ekwall K."/>
            <person name="Kellis M."/>
            <person name="Leatherwood J."/>
            <person name="Levin H."/>
            <person name="Margalit H."/>
            <person name="Martienssen R."/>
            <person name="Nieduszynski C.A."/>
            <person name="Spatafora J.W."/>
            <person name="Friedman N."/>
            <person name="Dalgaard J.Z."/>
            <person name="Baumann P."/>
            <person name="Niki H."/>
            <person name="Regev A."/>
            <person name="Nusbaum C."/>
        </authorList>
    </citation>
    <scope>NUCLEOTIDE SEQUENCE [LARGE SCALE GENOMIC DNA]</scope>
    <source>
        <strain evidence="3">OY26 / ATCC MYA-4695 / CBS 11777 / NBRC 106824 / NRRL Y48691</strain>
    </source>
</reference>
<dbReference type="Pfam" id="PF13889">
    <property type="entry name" value="Chromosome_seg"/>
    <property type="match status" value="1"/>
</dbReference>
<dbReference type="RefSeq" id="XP_013021779.1">
    <property type="nucleotide sequence ID" value="XM_013166325.1"/>
</dbReference>
<dbReference type="AlphaFoldDB" id="S9W8H1"/>
<dbReference type="InterPro" id="IPR025261">
    <property type="entry name" value="Atos-like_cons_dom"/>
</dbReference>
<gene>
    <name evidence="2" type="ORF">SPOG_04063</name>
</gene>
<dbReference type="OrthoDB" id="8625101at2759"/>
<dbReference type="PANTHER" id="PTHR13199">
    <property type="entry name" value="GH03947P"/>
    <property type="match status" value="1"/>
</dbReference>
<feature type="domain" description="Atos-like conserved" evidence="1">
    <location>
        <begin position="127"/>
        <end position="193"/>
    </location>
</feature>
<evidence type="ECO:0000313" key="3">
    <source>
        <dbReference type="Proteomes" id="UP000015464"/>
    </source>
</evidence>
<dbReference type="SMART" id="SM01177">
    <property type="entry name" value="DUF4210"/>
    <property type="match status" value="1"/>
</dbReference>
<dbReference type="HOGENOM" id="CLU_869212_0_0_1"/>
<organism evidence="2 3">
    <name type="scientific">Schizosaccharomyces cryophilus (strain OY26 / ATCC MYA-4695 / CBS 11777 / NBRC 106824 / NRRL Y48691)</name>
    <name type="common">Fission yeast</name>
    <dbReference type="NCBI Taxonomy" id="653667"/>
    <lineage>
        <taxon>Eukaryota</taxon>
        <taxon>Fungi</taxon>
        <taxon>Dikarya</taxon>
        <taxon>Ascomycota</taxon>
        <taxon>Taphrinomycotina</taxon>
        <taxon>Schizosaccharomycetes</taxon>
        <taxon>Schizosaccharomycetales</taxon>
        <taxon>Schizosaccharomycetaceae</taxon>
        <taxon>Schizosaccharomyces</taxon>
    </lineage>
</organism>
<dbReference type="EMBL" id="KE546988">
    <property type="protein sequence ID" value="EPY54170.1"/>
    <property type="molecule type" value="Genomic_DNA"/>
</dbReference>
<evidence type="ECO:0000313" key="2">
    <source>
        <dbReference type="EMBL" id="EPY54170.1"/>
    </source>
</evidence>
<dbReference type="InterPro" id="IPR033473">
    <property type="entry name" value="Atos-like_C"/>
</dbReference>
<protein>
    <submittedName>
        <fullName evidence="2">Chromosome segregation protein</fullName>
    </submittedName>
</protein>
<evidence type="ECO:0000259" key="1">
    <source>
        <dbReference type="SMART" id="SM01177"/>
    </source>
</evidence>